<evidence type="ECO:0000256" key="4">
    <source>
        <dbReference type="PROSITE-ProRule" id="PRU00742"/>
    </source>
</evidence>
<evidence type="ECO:0000256" key="3">
    <source>
        <dbReference type="ARBA" id="ARBA00023211"/>
    </source>
</evidence>
<dbReference type="EMBL" id="CP101914">
    <property type="protein sequence ID" value="UUI04384.1"/>
    <property type="molecule type" value="Genomic_DNA"/>
</dbReference>
<evidence type="ECO:0000313" key="6">
    <source>
        <dbReference type="Proteomes" id="UP001059773"/>
    </source>
</evidence>
<keyword evidence="2" id="KW-0378">Hydrolase</keyword>
<dbReference type="InterPro" id="IPR023696">
    <property type="entry name" value="Ureohydrolase_dom_sf"/>
</dbReference>
<gene>
    <name evidence="5" type="ORF">NP439_06945</name>
</gene>
<dbReference type="InterPro" id="IPR006035">
    <property type="entry name" value="Ureohydrolase"/>
</dbReference>
<keyword evidence="6" id="KW-1185">Reference proteome</keyword>
<evidence type="ECO:0000313" key="5">
    <source>
        <dbReference type="EMBL" id="UUI04384.1"/>
    </source>
</evidence>
<dbReference type="Gene3D" id="3.40.800.10">
    <property type="entry name" value="Ureohydrolase domain"/>
    <property type="match status" value="1"/>
</dbReference>
<accession>A0ABY5JX65</accession>
<comment type="similarity">
    <text evidence="4">Belongs to the arginase family.</text>
</comment>
<keyword evidence="3" id="KW-0464">Manganese</keyword>
<sequence length="284" mass="31901">MTKTIRLIAPDWQGGNKQAYYFGAELLSWLAPKNDNQKEIKLGIEQPQKEELQKENGVIAQSAVKDNVNMAAEAIAEEVPDKIITFGGNCLVSQAPFDYLHGKYGKELGVVWIDSHPDVSTPEVYHHEHAMVLGNLLGAGDPELSKDVKHPFHPNSFYYVGMQKPNEQEVQLLEDLQLNYSVQGKESFKVKDIQKWINENGFTKIAVHLDLDVLDPALFRSLYFSEPGVTEFPSESGKMTPEELLNILTGIFKENDVVGLTVAEFLPWDDINLKNTLSALDIFK</sequence>
<dbReference type="PANTHER" id="PTHR43782:SF3">
    <property type="entry name" value="ARGINASE"/>
    <property type="match status" value="1"/>
</dbReference>
<evidence type="ECO:0000256" key="1">
    <source>
        <dbReference type="ARBA" id="ARBA00022723"/>
    </source>
</evidence>
<organism evidence="5 6">
    <name type="scientific">Oceanobacillus jeddahense</name>
    <dbReference type="NCBI Taxonomy" id="1462527"/>
    <lineage>
        <taxon>Bacteria</taxon>
        <taxon>Bacillati</taxon>
        <taxon>Bacillota</taxon>
        <taxon>Bacilli</taxon>
        <taxon>Bacillales</taxon>
        <taxon>Bacillaceae</taxon>
        <taxon>Oceanobacillus</taxon>
    </lineage>
</organism>
<proteinExistence type="inferred from homology"/>
<reference evidence="5" key="1">
    <citation type="submission" date="2022-07" db="EMBL/GenBank/DDBJ databases">
        <title>FELIX.</title>
        <authorList>
            <person name="Wan K.H."/>
            <person name="Park S."/>
            <person name="Lawrence Q."/>
            <person name="Eichenberger J.P."/>
            <person name="Booth B.W."/>
            <person name="Piaggio A.J."/>
            <person name="Chandler J.C."/>
            <person name="Franklin A.B."/>
            <person name="Celniker S.E."/>
        </authorList>
    </citation>
    <scope>NUCLEOTIDE SEQUENCE</scope>
    <source>
        <strain evidence="5">QA-1986 374</strain>
    </source>
</reference>
<protein>
    <submittedName>
        <fullName evidence="5">Arginase family protein</fullName>
    </submittedName>
</protein>
<dbReference type="Proteomes" id="UP001059773">
    <property type="component" value="Chromosome"/>
</dbReference>
<keyword evidence="1" id="KW-0479">Metal-binding</keyword>
<dbReference type="Pfam" id="PF00491">
    <property type="entry name" value="Arginase"/>
    <property type="match status" value="1"/>
</dbReference>
<dbReference type="CDD" id="cd09999">
    <property type="entry name" value="Arginase-like_1"/>
    <property type="match status" value="1"/>
</dbReference>
<name>A0ABY5JX65_9BACI</name>
<dbReference type="PANTHER" id="PTHR43782">
    <property type="entry name" value="ARGINASE"/>
    <property type="match status" value="1"/>
</dbReference>
<dbReference type="PROSITE" id="PS51409">
    <property type="entry name" value="ARGINASE_2"/>
    <property type="match status" value="1"/>
</dbReference>
<dbReference type="RefSeq" id="WP_256709298.1">
    <property type="nucleotide sequence ID" value="NZ_CP101914.1"/>
</dbReference>
<dbReference type="SUPFAM" id="SSF52768">
    <property type="entry name" value="Arginase/deacetylase"/>
    <property type="match status" value="1"/>
</dbReference>
<evidence type="ECO:0000256" key="2">
    <source>
        <dbReference type="ARBA" id="ARBA00022801"/>
    </source>
</evidence>